<evidence type="ECO:0000313" key="2">
    <source>
        <dbReference type="EMBL" id="GBP66496.1"/>
    </source>
</evidence>
<reference evidence="2 3" key="1">
    <citation type="journal article" date="2019" name="Commun. Biol.">
        <title>The bagworm genome reveals a unique fibroin gene that provides high tensile strength.</title>
        <authorList>
            <person name="Kono N."/>
            <person name="Nakamura H."/>
            <person name="Ohtoshi R."/>
            <person name="Tomita M."/>
            <person name="Numata K."/>
            <person name="Arakawa K."/>
        </authorList>
    </citation>
    <scope>NUCLEOTIDE SEQUENCE [LARGE SCALE GENOMIC DNA]</scope>
</reference>
<proteinExistence type="predicted"/>
<keyword evidence="3" id="KW-1185">Reference proteome</keyword>
<sequence>MQQKRCRIHNDKTRSTSDDSFAKKAPALPGHSARLLLTADVLFRLGAGARTARRHCAPAEAVPKTARALGKRLGRPVNLTASALLRTRLIT</sequence>
<dbReference type="AlphaFoldDB" id="A0A4C1XRC1"/>
<dbReference type="EMBL" id="BGZK01000958">
    <property type="protein sequence ID" value="GBP66496.1"/>
    <property type="molecule type" value="Genomic_DNA"/>
</dbReference>
<organism evidence="2 3">
    <name type="scientific">Eumeta variegata</name>
    <name type="common">Bagworm moth</name>
    <name type="synonym">Eumeta japonica</name>
    <dbReference type="NCBI Taxonomy" id="151549"/>
    <lineage>
        <taxon>Eukaryota</taxon>
        <taxon>Metazoa</taxon>
        <taxon>Ecdysozoa</taxon>
        <taxon>Arthropoda</taxon>
        <taxon>Hexapoda</taxon>
        <taxon>Insecta</taxon>
        <taxon>Pterygota</taxon>
        <taxon>Neoptera</taxon>
        <taxon>Endopterygota</taxon>
        <taxon>Lepidoptera</taxon>
        <taxon>Glossata</taxon>
        <taxon>Ditrysia</taxon>
        <taxon>Tineoidea</taxon>
        <taxon>Psychidae</taxon>
        <taxon>Oiketicinae</taxon>
        <taxon>Eumeta</taxon>
    </lineage>
</organism>
<dbReference type="Proteomes" id="UP000299102">
    <property type="component" value="Unassembled WGS sequence"/>
</dbReference>
<protein>
    <submittedName>
        <fullName evidence="2">Uncharacterized protein</fullName>
    </submittedName>
</protein>
<feature type="region of interest" description="Disordered" evidence="1">
    <location>
        <begin position="1"/>
        <end position="25"/>
    </location>
</feature>
<name>A0A4C1XRC1_EUMVA</name>
<gene>
    <name evidence="2" type="ORF">EVAR_85643_1</name>
</gene>
<feature type="compositionally biased region" description="Basic and acidic residues" evidence="1">
    <location>
        <begin position="8"/>
        <end position="22"/>
    </location>
</feature>
<accession>A0A4C1XRC1</accession>
<comment type="caution">
    <text evidence="2">The sequence shown here is derived from an EMBL/GenBank/DDBJ whole genome shotgun (WGS) entry which is preliminary data.</text>
</comment>
<evidence type="ECO:0000313" key="3">
    <source>
        <dbReference type="Proteomes" id="UP000299102"/>
    </source>
</evidence>
<evidence type="ECO:0000256" key="1">
    <source>
        <dbReference type="SAM" id="MobiDB-lite"/>
    </source>
</evidence>